<reference evidence="1" key="1">
    <citation type="submission" date="2022-10" db="EMBL/GenBank/DDBJ databases">
        <title>Hoeflea sp. G2-23, isolated from marine algae.</title>
        <authorList>
            <person name="Kristyanto S."/>
            <person name="Kim J.M."/>
            <person name="Jeon C.O."/>
        </authorList>
    </citation>
    <scope>NUCLEOTIDE SEQUENCE</scope>
    <source>
        <strain evidence="1">G2-23</strain>
    </source>
</reference>
<organism evidence="1 2">
    <name type="scientific">Hoeflea algicola</name>
    <dbReference type="NCBI Taxonomy" id="2983763"/>
    <lineage>
        <taxon>Bacteria</taxon>
        <taxon>Pseudomonadati</taxon>
        <taxon>Pseudomonadota</taxon>
        <taxon>Alphaproteobacteria</taxon>
        <taxon>Hyphomicrobiales</taxon>
        <taxon>Rhizobiaceae</taxon>
        <taxon>Hoeflea</taxon>
    </lineage>
</organism>
<dbReference type="RefSeq" id="WP_267653919.1">
    <property type="nucleotide sequence ID" value="NZ_JAOVZR010000001.1"/>
</dbReference>
<evidence type="ECO:0000313" key="2">
    <source>
        <dbReference type="Proteomes" id="UP001073227"/>
    </source>
</evidence>
<evidence type="ECO:0000313" key="1">
    <source>
        <dbReference type="EMBL" id="MCY0148350.1"/>
    </source>
</evidence>
<protein>
    <submittedName>
        <fullName evidence="1">Uncharacterized protein</fullName>
    </submittedName>
</protein>
<name>A0ABT3Z987_9HYPH</name>
<dbReference type="Proteomes" id="UP001073227">
    <property type="component" value="Unassembled WGS sequence"/>
</dbReference>
<keyword evidence="2" id="KW-1185">Reference proteome</keyword>
<gene>
    <name evidence="1" type="ORF">OEG84_11665</name>
</gene>
<dbReference type="EMBL" id="JAOVZR010000001">
    <property type="protein sequence ID" value="MCY0148350.1"/>
    <property type="molecule type" value="Genomic_DNA"/>
</dbReference>
<comment type="caution">
    <text evidence="1">The sequence shown here is derived from an EMBL/GenBank/DDBJ whole genome shotgun (WGS) entry which is preliminary data.</text>
</comment>
<accession>A0ABT3Z987</accession>
<proteinExistence type="predicted"/>
<sequence>MFDTKKFLIDEFGGIPKVESLLHAYGAKPASASAIAKWFQRGSVAGERLAELLCILEMERGAPIRLTKYWEKN</sequence>